<keyword evidence="4" id="KW-0547">Nucleotide-binding</keyword>
<dbReference type="InterPro" id="IPR004358">
    <property type="entry name" value="Sig_transdc_His_kin-like_C"/>
</dbReference>
<keyword evidence="7" id="KW-0472">Membrane</keyword>
<evidence type="ECO:0000313" key="10">
    <source>
        <dbReference type="Proteomes" id="UP000607197"/>
    </source>
</evidence>
<proteinExistence type="predicted"/>
<dbReference type="RefSeq" id="WP_188979318.1">
    <property type="nucleotide sequence ID" value="NZ_BMPG01000003.1"/>
</dbReference>
<dbReference type="InterPro" id="IPR003594">
    <property type="entry name" value="HATPase_dom"/>
</dbReference>
<keyword evidence="5" id="KW-0418">Kinase</keyword>
<gene>
    <name evidence="9" type="ORF">GCM10009039_24540</name>
</gene>
<keyword evidence="7" id="KW-0812">Transmembrane</keyword>
<protein>
    <recommendedName>
        <fullName evidence="2">histidine kinase</fullName>
        <ecNumber evidence="2">2.7.13.3</ecNumber>
    </recommendedName>
</protein>
<dbReference type="PRINTS" id="PR00344">
    <property type="entry name" value="BCTRLSENSOR"/>
</dbReference>
<feature type="transmembrane region" description="Helical" evidence="7">
    <location>
        <begin position="78"/>
        <end position="98"/>
    </location>
</feature>
<dbReference type="PROSITE" id="PS50109">
    <property type="entry name" value="HIS_KIN"/>
    <property type="match status" value="1"/>
</dbReference>
<evidence type="ECO:0000256" key="1">
    <source>
        <dbReference type="ARBA" id="ARBA00000085"/>
    </source>
</evidence>
<evidence type="ECO:0000256" key="4">
    <source>
        <dbReference type="ARBA" id="ARBA00022741"/>
    </source>
</evidence>
<evidence type="ECO:0000256" key="5">
    <source>
        <dbReference type="ARBA" id="ARBA00022777"/>
    </source>
</evidence>
<evidence type="ECO:0000256" key="6">
    <source>
        <dbReference type="ARBA" id="ARBA00022840"/>
    </source>
</evidence>
<keyword evidence="6" id="KW-0067">ATP-binding</keyword>
<dbReference type="SMART" id="SM00387">
    <property type="entry name" value="HATPase_c"/>
    <property type="match status" value="1"/>
</dbReference>
<evidence type="ECO:0000256" key="7">
    <source>
        <dbReference type="SAM" id="Phobius"/>
    </source>
</evidence>
<dbReference type="InterPro" id="IPR050980">
    <property type="entry name" value="2C_sensor_his_kinase"/>
</dbReference>
<evidence type="ECO:0000313" key="9">
    <source>
        <dbReference type="EMBL" id="GGL65746.1"/>
    </source>
</evidence>
<evidence type="ECO:0000256" key="3">
    <source>
        <dbReference type="ARBA" id="ARBA00022679"/>
    </source>
</evidence>
<organism evidence="9 10">
    <name type="scientific">Halocalculus aciditolerans</name>
    <dbReference type="NCBI Taxonomy" id="1383812"/>
    <lineage>
        <taxon>Archaea</taxon>
        <taxon>Methanobacteriati</taxon>
        <taxon>Methanobacteriota</taxon>
        <taxon>Stenosarchaea group</taxon>
        <taxon>Halobacteria</taxon>
        <taxon>Halobacteriales</taxon>
        <taxon>Halobacteriaceae</taxon>
        <taxon>Halocalculus</taxon>
    </lineage>
</organism>
<dbReference type="PANTHER" id="PTHR44936:SF10">
    <property type="entry name" value="SENSOR PROTEIN RSTB"/>
    <property type="match status" value="1"/>
</dbReference>
<sequence length="614" mass="67168">MFSAMRRRAAALIVAATGGLLLLFPLFDIWDDVANPPIKPLWTTLAENAIGVLLAGLLFAGGLWLYRRDWEDAYVTDAALWVVAIVAAHGLVMVWIVGIQRYLQHDLKPYIIALDAVVLSADTALAIGVYDARNRRKRDELSRERDRLDALYENSVDPLATVRFADAPVVVAANDAFTDRFGDRVDRVLDAVPDSQRGDTLRETFETASTVEYEWAGVDGDRDYLVTVTPMPEGDDPRAHVRVADITEQQRLAREEEARERVEHLHRVAVDLAAVADEASAFERTLNALRSTVAFDAACVVVDGDLVAGRSTTDVLDRDAIESVQPDAVPGDGGALTHTTADGRTVLTVPIGDDAVIQAGVDGDITDSQVTAAELLGTHLREARRRLAREDRLREQRERLELLNRTFRHDLLNDVNVVDARVTILDDHVDADGQPHLHTVAQRTDEMHDRIQTMRSLMQAVEDDDHELTAVPLAPTVKTQVSAARDEHPDAAFEIDTPLPDVDVRADDLLGDVIENLLSNAVEHNDTDPAHVDVSATHHTDTVALTVADNGPGVHPDRRDAVFDLGERGDRSHGTGVGLHICQRIVDSYGGHIDVTDADDLGGAAFTIHLPTAS</sequence>
<dbReference type="InterPro" id="IPR036890">
    <property type="entry name" value="HATPase_C_sf"/>
</dbReference>
<keyword evidence="3" id="KW-0808">Transferase</keyword>
<dbReference type="GO" id="GO:0005524">
    <property type="term" value="F:ATP binding"/>
    <property type="evidence" value="ECO:0007669"/>
    <property type="project" value="UniProtKB-KW"/>
</dbReference>
<reference evidence="9" key="1">
    <citation type="journal article" date="2014" name="Int. J. Syst. Evol. Microbiol.">
        <title>Complete genome sequence of Corynebacterium casei LMG S-19264T (=DSM 44701T), isolated from a smear-ripened cheese.</title>
        <authorList>
            <consortium name="US DOE Joint Genome Institute (JGI-PGF)"/>
            <person name="Walter F."/>
            <person name="Albersmeier A."/>
            <person name="Kalinowski J."/>
            <person name="Ruckert C."/>
        </authorList>
    </citation>
    <scope>NUCLEOTIDE SEQUENCE</scope>
    <source>
        <strain evidence="9">JCM 19596</strain>
    </source>
</reference>
<feature type="transmembrane region" description="Helical" evidence="7">
    <location>
        <begin position="49"/>
        <end position="66"/>
    </location>
</feature>
<dbReference type="Pfam" id="PF02518">
    <property type="entry name" value="HATPase_c"/>
    <property type="match status" value="1"/>
</dbReference>
<keyword evidence="7" id="KW-1133">Transmembrane helix</keyword>
<keyword evidence="10" id="KW-1185">Reference proteome</keyword>
<comment type="caution">
    <text evidence="9">The sequence shown here is derived from an EMBL/GenBank/DDBJ whole genome shotgun (WGS) entry which is preliminary data.</text>
</comment>
<dbReference type="InterPro" id="IPR035965">
    <property type="entry name" value="PAS-like_dom_sf"/>
</dbReference>
<name>A0A830FE47_9EURY</name>
<evidence type="ECO:0000256" key="2">
    <source>
        <dbReference type="ARBA" id="ARBA00012438"/>
    </source>
</evidence>
<dbReference type="EMBL" id="BMPG01000003">
    <property type="protein sequence ID" value="GGL65746.1"/>
    <property type="molecule type" value="Genomic_DNA"/>
</dbReference>
<dbReference type="Gene3D" id="3.30.450.20">
    <property type="entry name" value="PAS domain"/>
    <property type="match status" value="1"/>
</dbReference>
<dbReference type="Gene3D" id="3.30.565.10">
    <property type="entry name" value="Histidine kinase-like ATPase, C-terminal domain"/>
    <property type="match status" value="1"/>
</dbReference>
<dbReference type="GO" id="GO:0004673">
    <property type="term" value="F:protein histidine kinase activity"/>
    <property type="evidence" value="ECO:0007669"/>
    <property type="project" value="UniProtKB-EC"/>
</dbReference>
<accession>A0A830FE47</accession>
<dbReference type="PANTHER" id="PTHR44936">
    <property type="entry name" value="SENSOR PROTEIN CREC"/>
    <property type="match status" value="1"/>
</dbReference>
<dbReference type="EC" id="2.7.13.3" evidence="2"/>
<dbReference type="Proteomes" id="UP000607197">
    <property type="component" value="Unassembled WGS sequence"/>
</dbReference>
<dbReference type="SUPFAM" id="SSF55785">
    <property type="entry name" value="PYP-like sensor domain (PAS domain)"/>
    <property type="match status" value="1"/>
</dbReference>
<comment type="catalytic activity">
    <reaction evidence="1">
        <text>ATP + protein L-histidine = ADP + protein N-phospho-L-histidine.</text>
        <dbReference type="EC" id="2.7.13.3"/>
    </reaction>
</comment>
<dbReference type="OrthoDB" id="3369at2157"/>
<feature type="domain" description="Histidine kinase" evidence="8">
    <location>
        <begin position="406"/>
        <end position="614"/>
    </location>
</feature>
<reference evidence="9" key="2">
    <citation type="submission" date="2020-09" db="EMBL/GenBank/DDBJ databases">
        <authorList>
            <person name="Sun Q."/>
            <person name="Ohkuma M."/>
        </authorList>
    </citation>
    <scope>NUCLEOTIDE SEQUENCE</scope>
    <source>
        <strain evidence="9">JCM 19596</strain>
    </source>
</reference>
<dbReference type="AlphaFoldDB" id="A0A830FE47"/>
<dbReference type="InterPro" id="IPR005467">
    <property type="entry name" value="His_kinase_dom"/>
</dbReference>
<dbReference type="SUPFAM" id="SSF55874">
    <property type="entry name" value="ATPase domain of HSP90 chaperone/DNA topoisomerase II/histidine kinase"/>
    <property type="match status" value="1"/>
</dbReference>
<evidence type="ECO:0000259" key="8">
    <source>
        <dbReference type="PROSITE" id="PS50109"/>
    </source>
</evidence>